<name>A0A1N6WL12_9EURY</name>
<dbReference type="RefSeq" id="WP_175609622.1">
    <property type="nucleotide sequence ID" value="NZ_FTNO01000001.1"/>
</dbReference>
<dbReference type="EMBL" id="FTNO01000001">
    <property type="protein sequence ID" value="SIQ90762.1"/>
    <property type="molecule type" value="Genomic_DNA"/>
</dbReference>
<dbReference type="Proteomes" id="UP000186914">
    <property type="component" value="Unassembled WGS sequence"/>
</dbReference>
<evidence type="ECO:0000313" key="3">
    <source>
        <dbReference type="Proteomes" id="UP000186914"/>
    </source>
</evidence>
<evidence type="ECO:0000256" key="1">
    <source>
        <dbReference type="SAM" id="Phobius"/>
    </source>
</evidence>
<accession>A0A1N6WL12</accession>
<keyword evidence="1" id="KW-1133">Transmembrane helix</keyword>
<reference evidence="3" key="1">
    <citation type="submission" date="2017-01" db="EMBL/GenBank/DDBJ databases">
        <authorList>
            <person name="Varghese N."/>
            <person name="Submissions S."/>
        </authorList>
    </citation>
    <scope>NUCLEOTIDE SEQUENCE [LARGE SCALE GENOMIC DNA]</scope>
    <source>
        <strain evidence="3">CGMCC 1.7737</strain>
    </source>
</reference>
<keyword evidence="1" id="KW-0812">Transmembrane</keyword>
<feature type="transmembrane region" description="Helical" evidence="1">
    <location>
        <begin position="12"/>
        <end position="34"/>
    </location>
</feature>
<sequence length="53" mass="6124">MSLHHHPLEQIVLKTVTFTLTPFVVAFVGLALLVKGRPRHAYSWLTSEWREPL</sequence>
<organism evidence="2 3">
    <name type="scientific">Haladaptatus litoreus</name>
    <dbReference type="NCBI Taxonomy" id="553468"/>
    <lineage>
        <taxon>Archaea</taxon>
        <taxon>Methanobacteriati</taxon>
        <taxon>Methanobacteriota</taxon>
        <taxon>Stenosarchaea group</taxon>
        <taxon>Halobacteria</taxon>
        <taxon>Halobacteriales</taxon>
        <taxon>Haladaptataceae</taxon>
        <taxon>Haladaptatus</taxon>
    </lineage>
</organism>
<protein>
    <submittedName>
        <fullName evidence="2">Uncharacterized protein</fullName>
    </submittedName>
</protein>
<evidence type="ECO:0000313" key="2">
    <source>
        <dbReference type="EMBL" id="SIQ90762.1"/>
    </source>
</evidence>
<dbReference type="AlphaFoldDB" id="A0A1N6WL12"/>
<keyword evidence="3" id="KW-1185">Reference proteome</keyword>
<keyword evidence="1" id="KW-0472">Membrane</keyword>
<proteinExistence type="predicted"/>
<gene>
    <name evidence="2" type="ORF">SAMN05421858_0770</name>
</gene>